<evidence type="ECO:0000313" key="2">
    <source>
        <dbReference type="EMBL" id="HIT39765.1"/>
    </source>
</evidence>
<evidence type="ECO:0000313" key="3">
    <source>
        <dbReference type="Proteomes" id="UP000886722"/>
    </source>
</evidence>
<reference evidence="2" key="2">
    <citation type="journal article" date="2021" name="PeerJ">
        <title>Extensive microbial diversity within the chicken gut microbiome revealed by metagenomics and culture.</title>
        <authorList>
            <person name="Gilroy R."/>
            <person name="Ravi A."/>
            <person name="Getino M."/>
            <person name="Pursley I."/>
            <person name="Horton D.L."/>
            <person name="Alikhan N.F."/>
            <person name="Baker D."/>
            <person name="Gharbi K."/>
            <person name="Hall N."/>
            <person name="Watson M."/>
            <person name="Adriaenssens E.M."/>
            <person name="Foster-Nyarko E."/>
            <person name="Jarju S."/>
            <person name="Secka A."/>
            <person name="Antonio M."/>
            <person name="Oren A."/>
            <person name="Chaudhuri R.R."/>
            <person name="La Ragione R."/>
            <person name="Hildebrand F."/>
            <person name="Pallen M.J."/>
        </authorList>
    </citation>
    <scope>NUCLEOTIDE SEQUENCE</scope>
    <source>
        <strain evidence="2">21143</strain>
    </source>
</reference>
<reference evidence="2" key="1">
    <citation type="submission" date="2020-10" db="EMBL/GenBank/DDBJ databases">
        <authorList>
            <person name="Gilroy R."/>
        </authorList>
    </citation>
    <scope>NUCLEOTIDE SEQUENCE</scope>
    <source>
        <strain evidence="2">21143</strain>
    </source>
</reference>
<dbReference type="Proteomes" id="UP000886722">
    <property type="component" value="Unassembled WGS sequence"/>
</dbReference>
<dbReference type="InterPro" id="IPR053136">
    <property type="entry name" value="UTP_pyrophosphatase-like"/>
</dbReference>
<proteinExistence type="predicted"/>
<dbReference type="PANTHER" id="PTHR30399:SF1">
    <property type="entry name" value="UTP PYROPHOSPHATASE"/>
    <property type="match status" value="1"/>
</dbReference>
<comment type="caution">
    <text evidence="2">The sequence shown here is derived from an EMBL/GenBank/DDBJ whole genome shotgun (WGS) entry which is preliminary data.</text>
</comment>
<protein>
    <submittedName>
        <fullName evidence="2">M48 family metallopeptidase</fullName>
    </submittedName>
</protein>
<dbReference type="CDD" id="cd07344">
    <property type="entry name" value="M48_yhfN_like"/>
    <property type="match status" value="1"/>
</dbReference>
<dbReference type="InterPro" id="IPR002725">
    <property type="entry name" value="YgjP-like_metallopeptidase"/>
</dbReference>
<dbReference type="Pfam" id="PF01863">
    <property type="entry name" value="YgjP-like"/>
    <property type="match status" value="1"/>
</dbReference>
<accession>A0A9D1GEY5</accession>
<dbReference type="EMBL" id="DVKT01000052">
    <property type="protein sequence ID" value="HIT39765.1"/>
    <property type="molecule type" value="Genomic_DNA"/>
</dbReference>
<dbReference type="PANTHER" id="PTHR30399">
    <property type="entry name" value="UNCHARACTERIZED PROTEIN YGJP"/>
    <property type="match status" value="1"/>
</dbReference>
<feature type="domain" description="YgjP-like metallopeptidase" evidence="1">
    <location>
        <begin position="23"/>
        <end position="219"/>
    </location>
</feature>
<name>A0A9D1GEY5_9BACT</name>
<sequence length="235" mass="27797">MKFTTITDREFGEITLLERSTAKHLIFRIRYGSLSITHPCHTRIDIIRQSIEEKRADLRKLFQRADGHFLQPGDIIYTRMFIIMISCDNCRTISSRLHDNTLHIVLPQLSEYNDKNIQKSIAKHIHPHLKNAAENFLPQRLEYWAQKTGNSYKELVITKGSRRLGTCRSDRRISLSYHLMYLPDRLIDYVILHELSHLSEMNHSAKFHEICNRYCNGNELILKKELRNFPFPTNY</sequence>
<dbReference type="AlphaFoldDB" id="A0A9D1GEY5"/>
<evidence type="ECO:0000259" key="1">
    <source>
        <dbReference type="Pfam" id="PF01863"/>
    </source>
</evidence>
<dbReference type="Gene3D" id="3.30.2010.10">
    <property type="entry name" value="Metalloproteases ('zincins'), catalytic domain"/>
    <property type="match status" value="1"/>
</dbReference>
<gene>
    <name evidence="2" type="ORF">IAD06_06980</name>
</gene>
<organism evidence="2 3">
    <name type="scientific">Candidatus Caccoplasma intestinavium</name>
    <dbReference type="NCBI Taxonomy" id="2840716"/>
    <lineage>
        <taxon>Bacteria</taxon>
        <taxon>Pseudomonadati</taxon>
        <taxon>Bacteroidota</taxon>
        <taxon>Bacteroidia</taxon>
        <taxon>Bacteroidales</taxon>
        <taxon>Bacteroidaceae</taxon>
        <taxon>Bacteroidaceae incertae sedis</taxon>
        <taxon>Candidatus Caccoplasma</taxon>
    </lineage>
</organism>